<sequence length="109" mass="12434">MSLFIKGTCHRVNAVDPEYAHRIIGLFEGTQPLPSYSFVDFIKSTKTGVQYAIKSPIIRIRFQTNVIGQLDEISISQGANNIRQFQVDLFDFDNSLLFSRQTTYLRNDG</sequence>
<evidence type="ECO:0000313" key="1">
    <source>
        <dbReference type="EMBL" id="CAF5184259.1"/>
    </source>
</evidence>
<reference evidence="1" key="1">
    <citation type="submission" date="2021-02" db="EMBL/GenBank/DDBJ databases">
        <authorList>
            <person name="Nowell W R."/>
        </authorList>
    </citation>
    <scope>NUCLEOTIDE SEQUENCE</scope>
</reference>
<dbReference type="AlphaFoldDB" id="A0A8S3HT76"/>
<accession>A0A8S3HT76</accession>
<gene>
    <name evidence="1" type="ORF">GIL414_LOCUS70405</name>
</gene>
<dbReference type="EMBL" id="CAJOBJ010332143">
    <property type="protein sequence ID" value="CAF5184259.1"/>
    <property type="molecule type" value="Genomic_DNA"/>
</dbReference>
<dbReference type="Proteomes" id="UP000681720">
    <property type="component" value="Unassembled WGS sequence"/>
</dbReference>
<organism evidence="1 2">
    <name type="scientific">Rotaria magnacalcarata</name>
    <dbReference type="NCBI Taxonomy" id="392030"/>
    <lineage>
        <taxon>Eukaryota</taxon>
        <taxon>Metazoa</taxon>
        <taxon>Spiralia</taxon>
        <taxon>Gnathifera</taxon>
        <taxon>Rotifera</taxon>
        <taxon>Eurotatoria</taxon>
        <taxon>Bdelloidea</taxon>
        <taxon>Philodinida</taxon>
        <taxon>Philodinidae</taxon>
        <taxon>Rotaria</taxon>
    </lineage>
</organism>
<comment type="caution">
    <text evidence="1">The sequence shown here is derived from an EMBL/GenBank/DDBJ whole genome shotgun (WGS) entry which is preliminary data.</text>
</comment>
<evidence type="ECO:0000313" key="2">
    <source>
        <dbReference type="Proteomes" id="UP000681720"/>
    </source>
</evidence>
<protein>
    <submittedName>
        <fullName evidence="1">Uncharacterized protein</fullName>
    </submittedName>
</protein>
<name>A0A8S3HT76_9BILA</name>
<proteinExistence type="predicted"/>